<keyword evidence="4" id="KW-0410">Iron transport</keyword>
<dbReference type="InterPro" id="IPR012910">
    <property type="entry name" value="Plug_dom"/>
</dbReference>
<evidence type="ECO:0000256" key="14">
    <source>
        <dbReference type="RuleBase" id="RU003357"/>
    </source>
</evidence>
<name>A0AAW8B4R3_9GAMM</name>
<comment type="subcellular location">
    <subcellularLocation>
        <location evidence="1 12">Cell outer membrane</location>
        <topology evidence="1 12">Multi-pass membrane protein</topology>
    </subcellularLocation>
</comment>
<evidence type="ECO:0000256" key="12">
    <source>
        <dbReference type="PROSITE-ProRule" id="PRU01360"/>
    </source>
</evidence>
<dbReference type="PROSITE" id="PS00430">
    <property type="entry name" value="TONB_DEPENDENT_REC_1"/>
    <property type="match status" value="1"/>
</dbReference>
<dbReference type="GO" id="GO:0006826">
    <property type="term" value="P:iron ion transport"/>
    <property type="evidence" value="ECO:0007669"/>
    <property type="project" value="UniProtKB-KW"/>
</dbReference>
<comment type="caution">
    <text evidence="18">The sequence shown here is derived from an EMBL/GenBank/DDBJ whole genome shotgun (WGS) entry which is preliminary data.</text>
</comment>
<dbReference type="PROSITE" id="PS52016">
    <property type="entry name" value="TONB_DEPENDENT_REC_3"/>
    <property type="match status" value="1"/>
</dbReference>
<reference evidence="18" key="1">
    <citation type="journal article" date="2010" name="Int. J. Syst. Evol. Microbiol.">
        <title>Porticoccus litoralis gen. nov., sp. nov., a gammaproteobacterium isolated from the Yellow Sea.</title>
        <authorList>
            <person name="Oh H.M."/>
            <person name="Kim H."/>
            <person name="Kim K.M."/>
            <person name="Min G.S."/>
            <person name="Cho J.C."/>
        </authorList>
    </citation>
    <scope>NUCLEOTIDE SEQUENCE</scope>
    <source>
        <strain evidence="18">DSM 25064</strain>
    </source>
</reference>
<keyword evidence="2 12" id="KW-0813">Transport</keyword>
<keyword evidence="5 12" id="KW-0812">Transmembrane</keyword>
<dbReference type="InterPro" id="IPR037066">
    <property type="entry name" value="Plug_dom_sf"/>
</dbReference>
<keyword evidence="7" id="KW-0408">Iron</keyword>
<keyword evidence="8" id="KW-0406">Ion transport</keyword>
<dbReference type="RefSeq" id="WP_305170563.1">
    <property type="nucleotide sequence ID" value="NZ_JAUUUU010000004.1"/>
</dbReference>
<reference evidence="18" key="2">
    <citation type="submission" date="2023-08" db="EMBL/GenBank/DDBJ databases">
        <authorList>
            <person name="Luo J."/>
        </authorList>
    </citation>
    <scope>NUCLEOTIDE SEQUENCE</scope>
    <source>
        <strain evidence="18">DSM 25064</strain>
    </source>
</reference>
<evidence type="ECO:0000259" key="16">
    <source>
        <dbReference type="Pfam" id="PF00593"/>
    </source>
</evidence>
<keyword evidence="6 15" id="KW-0732">Signal</keyword>
<evidence type="ECO:0000313" key="19">
    <source>
        <dbReference type="Proteomes" id="UP001178354"/>
    </source>
</evidence>
<evidence type="ECO:0000259" key="17">
    <source>
        <dbReference type="Pfam" id="PF07715"/>
    </source>
</evidence>
<feature type="domain" description="TonB-dependent receptor plug" evidence="17">
    <location>
        <begin position="52"/>
        <end position="163"/>
    </location>
</feature>
<feature type="signal peptide" evidence="15">
    <location>
        <begin position="1"/>
        <end position="21"/>
    </location>
</feature>
<dbReference type="InterPro" id="IPR010916">
    <property type="entry name" value="TonB_box_CS"/>
</dbReference>
<dbReference type="Gene3D" id="2.170.130.10">
    <property type="entry name" value="TonB-dependent receptor, plug domain"/>
    <property type="match status" value="1"/>
</dbReference>
<evidence type="ECO:0000256" key="15">
    <source>
        <dbReference type="SAM" id="SignalP"/>
    </source>
</evidence>
<keyword evidence="19" id="KW-1185">Reference proteome</keyword>
<dbReference type="EMBL" id="JAUUUU010000004">
    <property type="protein sequence ID" value="MDP1520960.1"/>
    <property type="molecule type" value="Genomic_DNA"/>
</dbReference>
<evidence type="ECO:0000256" key="4">
    <source>
        <dbReference type="ARBA" id="ARBA00022496"/>
    </source>
</evidence>
<dbReference type="InterPro" id="IPR036942">
    <property type="entry name" value="Beta-barrel_TonB_sf"/>
</dbReference>
<dbReference type="InterPro" id="IPR039426">
    <property type="entry name" value="TonB-dep_rcpt-like"/>
</dbReference>
<proteinExistence type="inferred from homology"/>
<comment type="similarity">
    <text evidence="12 14">Belongs to the TonB-dependent receptor family.</text>
</comment>
<keyword evidence="9 13" id="KW-0798">TonB box</keyword>
<evidence type="ECO:0000256" key="9">
    <source>
        <dbReference type="ARBA" id="ARBA00023077"/>
    </source>
</evidence>
<evidence type="ECO:0000256" key="5">
    <source>
        <dbReference type="ARBA" id="ARBA00022692"/>
    </source>
</evidence>
<evidence type="ECO:0000256" key="11">
    <source>
        <dbReference type="ARBA" id="ARBA00023237"/>
    </source>
</evidence>
<protein>
    <submittedName>
        <fullName evidence="18">TonB-dependent receptor</fullName>
    </submittedName>
</protein>
<evidence type="ECO:0000256" key="8">
    <source>
        <dbReference type="ARBA" id="ARBA00023065"/>
    </source>
</evidence>
<keyword evidence="3 12" id="KW-1134">Transmembrane beta strand</keyword>
<sequence length="699" mass="78750">MTKNKLSVLVFALAAAGVCNAEEAGGQTEATNNGPTVLETIVVTATRDEQTLRMLPASATVVDTQSLDITSHTHIQEALVRVPGANFARGNGQEYLPSLRSAILTGAGGCGSVLTAVDGVPLRASGFCNINELFDGHTEVAERIEVIRGPGSALWGANAMNGVINVISPRVTDEPEYRLGVEGGPHDYMRMKFSASRRMGDHGLRADLSMGHDGGYRHDSGFDQQKLTLRHEYDGEQVSVASTLSMTNLNQETAGYIVGDEIYRDRRERNENPNPEAYRDTQSVRWASHIKYRLDDSSFLSFTPYARYTDMDFLQHFLPGTPLEENGQKSFGLQSAYHKRFDNWQIVTGLDLEYTDAFLKQAQDAPTAGSPFLMATIPEGKHYDYEVDAIVAAPFIHTSWQMTERLSMTAGLRYEVVRYDYDNRMLDGRTDEDGVPCGFGGCRYSRPADRFDRFESWSPKFGLVYDLADDHQVYLNLAQGFRAPQATELYRLQNAQDKAHLESEEVLSAEIGARGQYDRLSYEIALYAMKKRHEIFQDSSRLNVDDGEIRSRGIEVGLGYRFNEQWDMALAASYAEHEYSNHRFSGSTDIYENDVDGAPHDFGSARVGWNFLPGARAELEWVHQGEYYTDPENEHSYDGHNIFNLYSFWRLNPAWKLNVRVTNLLDRKYAERADYTSFGGDRYFPGEPRALYVGVERKW</sequence>
<evidence type="ECO:0000313" key="18">
    <source>
        <dbReference type="EMBL" id="MDP1520960.1"/>
    </source>
</evidence>
<dbReference type="Gene3D" id="2.40.170.20">
    <property type="entry name" value="TonB-dependent receptor, beta-barrel domain"/>
    <property type="match status" value="1"/>
</dbReference>
<evidence type="ECO:0000256" key="10">
    <source>
        <dbReference type="ARBA" id="ARBA00023136"/>
    </source>
</evidence>
<evidence type="ECO:0000256" key="6">
    <source>
        <dbReference type="ARBA" id="ARBA00022729"/>
    </source>
</evidence>
<feature type="domain" description="TonB-dependent receptor-like beta-barrel" evidence="16">
    <location>
        <begin position="217"/>
        <end position="664"/>
    </location>
</feature>
<dbReference type="AlphaFoldDB" id="A0AAW8B4R3"/>
<keyword evidence="11 12" id="KW-0998">Cell outer membrane</keyword>
<accession>A0AAW8B4R3</accession>
<evidence type="ECO:0000256" key="3">
    <source>
        <dbReference type="ARBA" id="ARBA00022452"/>
    </source>
</evidence>
<keyword evidence="10 12" id="KW-0472">Membrane</keyword>
<dbReference type="PANTHER" id="PTHR32552">
    <property type="entry name" value="FERRICHROME IRON RECEPTOR-RELATED"/>
    <property type="match status" value="1"/>
</dbReference>
<dbReference type="SUPFAM" id="SSF56935">
    <property type="entry name" value="Porins"/>
    <property type="match status" value="1"/>
</dbReference>
<evidence type="ECO:0000256" key="2">
    <source>
        <dbReference type="ARBA" id="ARBA00022448"/>
    </source>
</evidence>
<dbReference type="Proteomes" id="UP001178354">
    <property type="component" value="Unassembled WGS sequence"/>
</dbReference>
<dbReference type="Pfam" id="PF00593">
    <property type="entry name" value="TonB_dep_Rec_b-barrel"/>
    <property type="match status" value="1"/>
</dbReference>
<dbReference type="GO" id="GO:0009279">
    <property type="term" value="C:cell outer membrane"/>
    <property type="evidence" value="ECO:0007669"/>
    <property type="project" value="UniProtKB-SubCell"/>
</dbReference>
<dbReference type="PANTHER" id="PTHR32552:SF81">
    <property type="entry name" value="TONB-DEPENDENT OUTER MEMBRANE RECEPTOR"/>
    <property type="match status" value="1"/>
</dbReference>
<evidence type="ECO:0000256" key="13">
    <source>
        <dbReference type="PROSITE-ProRule" id="PRU10143"/>
    </source>
</evidence>
<keyword evidence="18" id="KW-0675">Receptor</keyword>
<gene>
    <name evidence="18" type="ORF">Q8A57_08270</name>
</gene>
<organism evidence="18 19">
    <name type="scientific">Porticoccus litoralis</name>
    <dbReference type="NCBI Taxonomy" id="434086"/>
    <lineage>
        <taxon>Bacteria</taxon>
        <taxon>Pseudomonadati</taxon>
        <taxon>Pseudomonadota</taxon>
        <taxon>Gammaproteobacteria</taxon>
        <taxon>Cellvibrionales</taxon>
        <taxon>Porticoccaceae</taxon>
        <taxon>Porticoccus</taxon>
    </lineage>
</organism>
<evidence type="ECO:0000256" key="1">
    <source>
        <dbReference type="ARBA" id="ARBA00004571"/>
    </source>
</evidence>
<dbReference type="CDD" id="cd01347">
    <property type="entry name" value="ligand_gated_channel"/>
    <property type="match status" value="1"/>
</dbReference>
<feature type="chain" id="PRO_5043633848" evidence="15">
    <location>
        <begin position="22"/>
        <end position="699"/>
    </location>
</feature>
<dbReference type="Pfam" id="PF07715">
    <property type="entry name" value="Plug"/>
    <property type="match status" value="1"/>
</dbReference>
<dbReference type="InterPro" id="IPR000531">
    <property type="entry name" value="Beta-barrel_TonB"/>
</dbReference>
<feature type="short sequence motif" description="TonB box" evidence="13">
    <location>
        <begin position="40"/>
        <end position="46"/>
    </location>
</feature>
<evidence type="ECO:0000256" key="7">
    <source>
        <dbReference type="ARBA" id="ARBA00023004"/>
    </source>
</evidence>